<dbReference type="Proteomes" id="UP001388673">
    <property type="component" value="Unassembled WGS sequence"/>
</dbReference>
<proteinExistence type="predicted"/>
<keyword evidence="3" id="KW-1185">Reference proteome</keyword>
<evidence type="ECO:0000256" key="1">
    <source>
        <dbReference type="SAM" id="MobiDB-lite"/>
    </source>
</evidence>
<evidence type="ECO:0000313" key="3">
    <source>
        <dbReference type="Proteomes" id="UP001388673"/>
    </source>
</evidence>
<dbReference type="EMBL" id="JBCAWK010000013">
    <property type="protein sequence ID" value="KAK8844697.1"/>
    <property type="molecule type" value="Genomic_DNA"/>
</dbReference>
<feature type="region of interest" description="Disordered" evidence="1">
    <location>
        <begin position="199"/>
        <end position="286"/>
    </location>
</feature>
<name>A0AAW0YRG7_9TREE</name>
<feature type="compositionally biased region" description="Low complexity" evidence="1">
    <location>
        <begin position="276"/>
        <end position="286"/>
    </location>
</feature>
<protein>
    <submittedName>
        <fullName evidence="2">Uncharacterized protein</fullName>
    </submittedName>
</protein>
<gene>
    <name evidence="2" type="ORF">IAR55_006546</name>
</gene>
<feature type="compositionally biased region" description="Basic and acidic residues" evidence="1">
    <location>
        <begin position="229"/>
        <end position="246"/>
    </location>
</feature>
<comment type="caution">
    <text evidence="2">The sequence shown here is derived from an EMBL/GenBank/DDBJ whole genome shotgun (WGS) entry which is preliminary data.</text>
</comment>
<sequence>MPIEVTPTPSPFPFQPTCSFRYVGPPRLPIQPSTIMPNGSRNPYPLCTVDAYRPSSDRALDRADQSRVGDIIASSLSARGDGGKGNSIVAPRSIMGHHSTNVGGLGGYRDDDGWNGSVGRIHMAHAPDLSSTAGAVHPRLPQPLGIAVDGTCTSVTSSFGSMPCSWGNRRRMTPVVDLEANVGPVISAQHPLSHIQVMQPGGKRSGAPVHHYLPGTFRESNHHRSKSLSRQDTRRRGSTTSRERGCSECQSAATATAARARSYSLSDHEPHHRRMSSSSERISPSPLNYMRYVEGALKRTKSKCRSSGNGCTGCASN</sequence>
<reference evidence="2 3" key="1">
    <citation type="journal article" date="2024" name="bioRxiv">
        <title>Comparative genomics of Cryptococcus and Kwoniella reveals pathogenesis evolution and contrasting karyotype dynamics via intercentromeric recombination or chromosome fusion.</title>
        <authorList>
            <person name="Coelho M.A."/>
            <person name="David-Palma M."/>
            <person name="Shea T."/>
            <person name="Bowers K."/>
            <person name="McGinley-Smith S."/>
            <person name="Mohammad A.W."/>
            <person name="Gnirke A."/>
            <person name="Yurkov A.M."/>
            <person name="Nowrousian M."/>
            <person name="Sun S."/>
            <person name="Cuomo C.A."/>
            <person name="Heitman J."/>
        </authorList>
    </citation>
    <scope>NUCLEOTIDE SEQUENCE [LARGE SCALE GENOMIC DNA]</scope>
    <source>
        <strain evidence="2 3">CBS 13917</strain>
    </source>
</reference>
<organism evidence="2 3">
    <name type="scientific">Kwoniella newhampshirensis</name>
    <dbReference type="NCBI Taxonomy" id="1651941"/>
    <lineage>
        <taxon>Eukaryota</taxon>
        <taxon>Fungi</taxon>
        <taxon>Dikarya</taxon>
        <taxon>Basidiomycota</taxon>
        <taxon>Agaricomycotina</taxon>
        <taxon>Tremellomycetes</taxon>
        <taxon>Tremellales</taxon>
        <taxon>Cryptococcaceae</taxon>
        <taxon>Kwoniella</taxon>
    </lineage>
</organism>
<dbReference type="GeneID" id="92183804"/>
<dbReference type="AlphaFoldDB" id="A0AAW0YRG7"/>
<evidence type="ECO:0000313" key="2">
    <source>
        <dbReference type="EMBL" id="KAK8844697.1"/>
    </source>
</evidence>
<accession>A0AAW0YRG7</accession>
<dbReference type="KEGG" id="kne:92183804"/>
<feature type="compositionally biased region" description="Low complexity" evidence="1">
    <location>
        <begin position="251"/>
        <end position="262"/>
    </location>
</feature>
<dbReference type="RefSeq" id="XP_066799921.1">
    <property type="nucleotide sequence ID" value="XM_066949627.1"/>
</dbReference>